<reference evidence="2" key="1">
    <citation type="journal article" date="2014" name="Nat. Commun.">
        <title>Multiple recent horizontal transfers of a large genomic region in cheese making fungi.</title>
        <authorList>
            <person name="Cheeseman K."/>
            <person name="Ropars J."/>
            <person name="Renault P."/>
            <person name="Dupont J."/>
            <person name="Gouzy J."/>
            <person name="Branca A."/>
            <person name="Abraham A.L."/>
            <person name="Ceppi M."/>
            <person name="Conseiller E."/>
            <person name="Debuchy R."/>
            <person name="Malagnac F."/>
            <person name="Goarin A."/>
            <person name="Silar P."/>
            <person name="Lacoste S."/>
            <person name="Sallet E."/>
            <person name="Bensimon A."/>
            <person name="Giraud T."/>
            <person name="Brygoo Y."/>
        </authorList>
    </citation>
    <scope>NUCLEOTIDE SEQUENCE [LARGE SCALE GENOMIC DNA]</scope>
    <source>
        <strain evidence="2">FM164</strain>
    </source>
</reference>
<dbReference type="OMA" id="GVECQDL"/>
<feature type="compositionally biased region" description="Acidic residues" evidence="1">
    <location>
        <begin position="275"/>
        <end position="297"/>
    </location>
</feature>
<sequence length="472" mass="53532">MSHNIPHTRNDGSSRQTTPLDSRGEQDLTLEARAIREETNRLRVLAKKINSNSSNLTNNDLLHMYYRVEVGSYLLPASNFIIHEDPSEAEVMVKLARQSANKSENSLLIARCEFWMGRVEFLRGNMRKAHEHFVKANPCAMDPKEGVECQDLSFFLDVTRHGIDEQTRAERQRAHDKAIAAHAKFDKTANSSVSTEDKRKRPLRTWKGALVKLQLPLVRQRPLGKIRKPWCKMPIHWKVDKELLQQVLDNEKSSQDQVLGMVLAEELGYESWGDSSDDTDTNSGDDTDTDTEDESDDDLGRGSRDFTDDTTGDNTDEHAADSPDAPAETQPSELPIPGTAPAVPTKVPSDRAAYEMPKPGSARDRFRQECFQMGLTSVVNGEPYKRPKEPFVFGVPHEPTKQTQFRLGFFKVGLAKRCRPMTIFPKQHGEITISPEEWKSIEEDARNKIVTYEYLCRERHELAKVAEEMGIV</sequence>
<name>W6Q422_PENRF</name>
<feature type="region of interest" description="Disordered" evidence="1">
    <location>
        <begin position="270"/>
        <end position="347"/>
    </location>
</feature>
<organism evidence="2 3">
    <name type="scientific">Penicillium roqueforti (strain FM164)</name>
    <dbReference type="NCBI Taxonomy" id="1365484"/>
    <lineage>
        <taxon>Eukaryota</taxon>
        <taxon>Fungi</taxon>
        <taxon>Dikarya</taxon>
        <taxon>Ascomycota</taxon>
        <taxon>Pezizomycotina</taxon>
        <taxon>Eurotiomycetes</taxon>
        <taxon>Eurotiomycetidae</taxon>
        <taxon>Eurotiales</taxon>
        <taxon>Aspergillaceae</taxon>
        <taxon>Penicillium</taxon>
    </lineage>
</organism>
<dbReference type="Proteomes" id="UP000030686">
    <property type="component" value="Unassembled WGS sequence"/>
</dbReference>
<proteinExistence type="predicted"/>
<feature type="region of interest" description="Disordered" evidence="1">
    <location>
        <begin position="1"/>
        <end position="26"/>
    </location>
</feature>
<feature type="compositionally biased region" description="Polar residues" evidence="1">
    <location>
        <begin position="1"/>
        <end position="20"/>
    </location>
</feature>
<evidence type="ECO:0000313" key="2">
    <source>
        <dbReference type="EMBL" id="CDM31095.1"/>
    </source>
</evidence>
<accession>W6Q422</accession>
<keyword evidence="3" id="KW-1185">Reference proteome</keyword>
<protein>
    <submittedName>
        <fullName evidence="2">Genomic scaffold, ProqFM164S02</fullName>
    </submittedName>
</protein>
<evidence type="ECO:0000313" key="3">
    <source>
        <dbReference type="Proteomes" id="UP000030686"/>
    </source>
</evidence>
<feature type="compositionally biased region" description="Basic and acidic residues" evidence="1">
    <location>
        <begin position="298"/>
        <end position="307"/>
    </location>
</feature>
<dbReference type="AlphaFoldDB" id="W6Q422"/>
<evidence type="ECO:0000256" key="1">
    <source>
        <dbReference type="SAM" id="MobiDB-lite"/>
    </source>
</evidence>
<dbReference type="EMBL" id="HG792016">
    <property type="protein sequence ID" value="CDM31095.1"/>
    <property type="molecule type" value="Genomic_DNA"/>
</dbReference>
<gene>
    <name evidence="2" type="ORF">PROQFM164_S02g001245</name>
</gene>
<dbReference type="OrthoDB" id="4312109at2759"/>